<dbReference type="PANTHER" id="PTHR11360">
    <property type="entry name" value="MONOCARBOXYLATE TRANSPORTER"/>
    <property type="match status" value="1"/>
</dbReference>
<feature type="transmembrane region" description="Helical" evidence="4">
    <location>
        <begin position="137"/>
        <end position="156"/>
    </location>
</feature>
<gene>
    <name evidence="6" type="ORF">ACETIH_05535</name>
</gene>
<dbReference type="PANTHER" id="PTHR11360:SF308">
    <property type="entry name" value="BLL3089 PROTEIN"/>
    <property type="match status" value="1"/>
</dbReference>
<feature type="transmembrane region" description="Helical" evidence="4">
    <location>
        <begin position="12"/>
        <end position="34"/>
    </location>
</feature>
<comment type="caution">
    <text evidence="6">The sequence shown here is derived from an EMBL/GenBank/DDBJ whole genome shotgun (WGS) entry which is preliminary data.</text>
</comment>
<keyword evidence="3 4" id="KW-0472">Membrane</keyword>
<keyword evidence="1 4" id="KW-0812">Transmembrane</keyword>
<feature type="transmembrane region" description="Helical" evidence="4">
    <location>
        <begin position="251"/>
        <end position="271"/>
    </location>
</feature>
<proteinExistence type="predicted"/>
<evidence type="ECO:0000256" key="3">
    <source>
        <dbReference type="ARBA" id="ARBA00023136"/>
    </source>
</evidence>
<sequence length="400" mass="42580">MSPSGSMPWRIVSALSITHLISYGTLFYAFALLIEPMERDLGWSKTALTAAFSLALISSAFFAVPVGRLIDQGYGRAVMTGGSVLAALLLVFWAYTESYPVFVLIWLGLGAATSALFYEAGFAVLALNLGLLARRGITIITLVAGFASTVFIPLLHVLIDRYGWRDTILVMAALNIGICAALHAFGIPAAPAKARHTGESRSSLPSASNPRRVLAKPAFWLFVITSVLQGIISVGIPVHLIPILLERGFSIEAAVAAYAVIGPAQVAARFLTGFGERAMSLRGIGVVTMALSALGFLLLPFIPAGSWLILVFAGLYGASNGMLTIVRALLPPELFGREDYGAIQGMIAMPVRITMAIAPFAFGALWAWWGNYDAVLILCLVMAVCSLVAFMLNLALAKEP</sequence>
<dbReference type="Gene3D" id="1.20.1250.20">
    <property type="entry name" value="MFS general substrate transporter like domains"/>
    <property type="match status" value="1"/>
</dbReference>
<feature type="domain" description="Major facilitator superfamily (MFS) profile" evidence="5">
    <location>
        <begin position="11"/>
        <end position="400"/>
    </location>
</feature>
<protein>
    <submittedName>
        <fullName evidence="6">MFS transporter</fullName>
    </submittedName>
</protein>
<evidence type="ECO:0000259" key="5">
    <source>
        <dbReference type="PROSITE" id="PS50850"/>
    </source>
</evidence>
<feature type="transmembrane region" description="Helical" evidence="4">
    <location>
        <begin position="168"/>
        <end position="187"/>
    </location>
</feature>
<evidence type="ECO:0000313" key="6">
    <source>
        <dbReference type="EMBL" id="MFC1456190.1"/>
    </source>
</evidence>
<evidence type="ECO:0000313" key="7">
    <source>
        <dbReference type="Proteomes" id="UP001593940"/>
    </source>
</evidence>
<feature type="transmembrane region" description="Helical" evidence="4">
    <location>
        <begin position="46"/>
        <end position="65"/>
    </location>
</feature>
<evidence type="ECO:0000256" key="1">
    <source>
        <dbReference type="ARBA" id="ARBA00022692"/>
    </source>
</evidence>
<evidence type="ECO:0000256" key="4">
    <source>
        <dbReference type="SAM" id="Phobius"/>
    </source>
</evidence>
<feature type="transmembrane region" description="Helical" evidence="4">
    <location>
        <begin position="218"/>
        <end position="245"/>
    </location>
</feature>
<name>A0ABV6Y567_9HYPH</name>
<feature type="transmembrane region" description="Helical" evidence="4">
    <location>
        <begin position="351"/>
        <end position="369"/>
    </location>
</feature>
<feature type="transmembrane region" description="Helical" evidence="4">
    <location>
        <begin position="283"/>
        <end position="302"/>
    </location>
</feature>
<dbReference type="InterPro" id="IPR036259">
    <property type="entry name" value="MFS_trans_sf"/>
</dbReference>
<dbReference type="RefSeq" id="WP_377029080.1">
    <property type="nucleotide sequence ID" value="NZ_JBHOMY010000013.1"/>
</dbReference>
<dbReference type="InterPro" id="IPR020846">
    <property type="entry name" value="MFS_dom"/>
</dbReference>
<reference evidence="6 7" key="1">
    <citation type="submission" date="2024-09" db="EMBL/GenBank/DDBJ databases">
        <title>Nodulacao em especies de Leguminosae Basais da Amazonia e Caracterizacao dos Rizobios e Bacterias Associadas aos Nodulos.</title>
        <authorList>
            <person name="Jambeiro I.C.A."/>
            <person name="Lopes I.S."/>
            <person name="Aguiar E.R.G.R."/>
            <person name="Santos A.F.J."/>
            <person name="Dos Santos J.M.F."/>
            <person name="Gross E."/>
        </authorList>
    </citation>
    <scope>NUCLEOTIDE SEQUENCE [LARGE SCALE GENOMIC DNA]</scope>
    <source>
        <strain evidence="6 7">BRUESC1165</strain>
    </source>
</reference>
<dbReference type="PROSITE" id="PS50850">
    <property type="entry name" value="MFS"/>
    <property type="match status" value="1"/>
</dbReference>
<keyword evidence="2 4" id="KW-1133">Transmembrane helix</keyword>
<dbReference type="InterPro" id="IPR011701">
    <property type="entry name" value="MFS"/>
</dbReference>
<keyword evidence="7" id="KW-1185">Reference proteome</keyword>
<feature type="transmembrane region" description="Helical" evidence="4">
    <location>
        <begin position="77"/>
        <end position="95"/>
    </location>
</feature>
<feature type="transmembrane region" description="Helical" evidence="4">
    <location>
        <begin position="308"/>
        <end position="330"/>
    </location>
</feature>
<organism evidence="6 7">
    <name type="scientific">Microvirga arabica</name>
    <dbReference type="NCBI Taxonomy" id="1128671"/>
    <lineage>
        <taxon>Bacteria</taxon>
        <taxon>Pseudomonadati</taxon>
        <taxon>Pseudomonadota</taxon>
        <taxon>Alphaproteobacteria</taxon>
        <taxon>Hyphomicrobiales</taxon>
        <taxon>Methylobacteriaceae</taxon>
        <taxon>Microvirga</taxon>
    </lineage>
</organism>
<dbReference type="Proteomes" id="UP001593940">
    <property type="component" value="Unassembled WGS sequence"/>
</dbReference>
<feature type="transmembrane region" description="Helical" evidence="4">
    <location>
        <begin position="101"/>
        <end position="125"/>
    </location>
</feature>
<dbReference type="InterPro" id="IPR050327">
    <property type="entry name" value="Proton-linked_MCT"/>
</dbReference>
<evidence type="ECO:0000256" key="2">
    <source>
        <dbReference type="ARBA" id="ARBA00022989"/>
    </source>
</evidence>
<feature type="transmembrane region" description="Helical" evidence="4">
    <location>
        <begin position="375"/>
        <end position="396"/>
    </location>
</feature>
<dbReference type="Pfam" id="PF07690">
    <property type="entry name" value="MFS_1"/>
    <property type="match status" value="1"/>
</dbReference>
<dbReference type="EMBL" id="JBHOMY010000013">
    <property type="protein sequence ID" value="MFC1456190.1"/>
    <property type="molecule type" value="Genomic_DNA"/>
</dbReference>
<dbReference type="SUPFAM" id="SSF103473">
    <property type="entry name" value="MFS general substrate transporter"/>
    <property type="match status" value="1"/>
</dbReference>
<accession>A0ABV6Y567</accession>